<accession>A0A419F483</accession>
<name>A0A419F483_9BACT</name>
<protein>
    <submittedName>
        <fullName evidence="1">Uncharacterized protein</fullName>
    </submittedName>
</protein>
<dbReference type="EMBL" id="QZKI01000029">
    <property type="protein sequence ID" value="RJP73300.1"/>
    <property type="molecule type" value="Genomic_DNA"/>
</dbReference>
<organism evidence="1 2">
    <name type="scientific">Candidatus Abyssobacteria bacterium SURF_17</name>
    <dbReference type="NCBI Taxonomy" id="2093361"/>
    <lineage>
        <taxon>Bacteria</taxon>
        <taxon>Pseudomonadati</taxon>
        <taxon>Candidatus Hydrogenedentota</taxon>
        <taxon>Candidatus Abyssobacteria</taxon>
    </lineage>
</organism>
<comment type="caution">
    <text evidence="1">The sequence shown here is derived from an EMBL/GenBank/DDBJ whole genome shotgun (WGS) entry which is preliminary data.</text>
</comment>
<dbReference type="Proteomes" id="UP000285961">
    <property type="component" value="Unassembled WGS sequence"/>
</dbReference>
<gene>
    <name evidence="1" type="ORF">C4532_04680</name>
</gene>
<proteinExistence type="predicted"/>
<reference evidence="1 2" key="1">
    <citation type="journal article" date="2017" name="ISME J.">
        <title>Energy and carbon metabolisms in a deep terrestrial subsurface fluid microbial community.</title>
        <authorList>
            <person name="Momper L."/>
            <person name="Jungbluth S.P."/>
            <person name="Lee M.D."/>
            <person name="Amend J.P."/>
        </authorList>
    </citation>
    <scope>NUCLEOTIDE SEQUENCE [LARGE SCALE GENOMIC DNA]</scope>
    <source>
        <strain evidence="1">SURF_17</strain>
    </source>
</reference>
<evidence type="ECO:0000313" key="2">
    <source>
        <dbReference type="Proteomes" id="UP000285961"/>
    </source>
</evidence>
<sequence>MSKIIQADFMNALKSLCLSRYPARADLFLAGSVKETNSRHFHLRRTRRARAMAVFTWKTSFPSFILSLRPSRLCGEKRCLGQQRIHPTIL</sequence>
<evidence type="ECO:0000313" key="1">
    <source>
        <dbReference type="EMBL" id="RJP73300.1"/>
    </source>
</evidence>
<dbReference type="AlphaFoldDB" id="A0A419F483"/>